<feature type="domain" description="STAS" evidence="1">
    <location>
        <begin position="159"/>
        <end position="270"/>
    </location>
</feature>
<comment type="caution">
    <text evidence="2">The sequence shown here is derived from an EMBL/GenBank/DDBJ whole genome shotgun (WGS) entry which is preliminary data.</text>
</comment>
<dbReference type="InterPro" id="IPR051932">
    <property type="entry name" value="Bact_StressResp_Reg"/>
</dbReference>
<dbReference type="PANTHER" id="PTHR33745:SF8">
    <property type="entry name" value="BLUE-LIGHT PHOTORECEPTOR"/>
    <property type="match status" value="1"/>
</dbReference>
<dbReference type="RefSeq" id="WP_341980697.1">
    <property type="nucleotide sequence ID" value="NZ_JBBYAF010000005.1"/>
</dbReference>
<accession>A0ABU9K5V0</accession>
<dbReference type="PROSITE" id="PS50801">
    <property type="entry name" value="STAS"/>
    <property type="match status" value="1"/>
</dbReference>
<dbReference type="InterPro" id="IPR036513">
    <property type="entry name" value="STAS_dom_sf"/>
</dbReference>
<dbReference type="Gene3D" id="1.10.490.70">
    <property type="entry name" value="Histidine kinase N-terminal domain"/>
    <property type="match status" value="1"/>
</dbReference>
<evidence type="ECO:0000259" key="1">
    <source>
        <dbReference type="PROSITE" id="PS50801"/>
    </source>
</evidence>
<protein>
    <submittedName>
        <fullName evidence="2">STAS domain-containing protein</fullName>
    </submittedName>
</protein>
<name>A0ABU9K5V0_9BACI</name>
<dbReference type="SUPFAM" id="SSF52091">
    <property type="entry name" value="SpoIIaa-like"/>
    <property type="match status" value="1"/>
</dbReference>
<dbReference type="EMBL" id="JBBYAF010000005">
    <property type="protein sequence ID" value="MEL3971439.1"/>
    <property type="molecule type" value="Genomic_DNA"/>
</dbReference>
<evidence type="ECO:0000313" key="3">
    <source>
        <dbReference type="Proteomes" id="UP001389717"/>
    </source>
</evidence>
<reference evidence="2 3" key="1">
    <citation type="submission" date="2024-04" db="EMBL/GenBank/DDBJ databases">
        <title>Bacillus oryzaecorticis sp. nov., a moderately halophilic bacterium isolated from rice husks.</title>
        <authorList>
            <person name="Zhu H.-S."/>
        </authorList>
    </citation>
    <scope>NUCLEOTIDE SEQUENCE [LARGE SCALE GENOMIC DNA]</scope>
    <source>
        <strain evidence="2 3">ZC255</strain>
    </source>
</reference>
<dbReference type="CDD" id="cd07041">
    <property type="entry name" value="STAS_RsbR_RsbS_like"/>
    <property type="match status" value="1"/>
</dbReference>
<dbReference type="PANTHER" id="PTHR33745">
    <property type="entry name" value="RSBT ANTAGONIST PROTEIN RSBS-RELATED"/>
    <property type="match status" value="1"/>
</dbReference>
<proteinExistence type="predicted"/>
<gene>
    <name evidence="2" type="ORF">AAEO50_04025</name>
</gene>
<evidence type="ECO:0000313" key="2">
    <source>
        <dbReference type="EMBL" id="MEL3971439.1"/>
    </source>
</evidence>
<dbReference type="InterPro" id="IPR002645">
    <property type="entry name" value="STAS_dom"/>
</dbReference>
<sequence length="270" mass="30488">MSSLSKLAYYLLHNHSRIAANLVEQGIKEMNIKIPDEEKDHAVCVYETFFQFMGDSLEQETNEIPSKLIEWSKKNAEGQIFSGGKISEIIIRYPVTRKIFADLSTQWAEEFSLTNKESIKILQKMNAMLDVSEVETVFAFEKLTKQMKKDYQKELDTLSNPIVPLKEGIAVLPLVGTIDSYRVNHLMEKVIPEIAHLNLNYVIVDFSGVQTFDETTASYLQQIGSVLRLLGIRTILTGISPQLAQIAVAIGAEFHDVTSYTNVKQALENI</sequence>
<dbReference type="Pfam" id="PF01740">
    <property type="entry name" value="STAS"/>
    <property type="match status" value="1"/>
</dbReference>
<organism evidence="2 3">
    <name type="scientific">Rossellomorea oryzaecorticis</name>
    <dbReference type="NCBI Taxonomy" id="1396505"/>
    <lineage>
        <taxon>Bacteria</taxon>
        <taxon>Bacillati</taxon>
        <taxon>Bacillota</taxon>
        <taxon>Bacilli</taxon>
        <taxon>Bacillales</taxon>
        <taxon>Bacillaceae</taxon>
        <taxon>Rossellomorea</taxon>
    </lineage>
</organism>
<keyword evidence="3" id="KW-1185">Reference proteome</keyword>
<dbReference type="Proteomes" id="UP001389717">
    <property type="component" value="Unassembled WGS sequence"/>
</dbReference>
<dbReference type="Gene3D" id="3.30.750.24">
    <property type="entry name" value="STAS domain"/>
    <property type="match status" value="1"/>
</dbReference>